<feature type="domain" description="THIF-type NAD/FAD binding fold" evidence="1">
    <location>
        <begin position="1"/>
        <end position="225"/>
    </location>
</feature>
<organism evidence="2 3">
    <name type="scientific">Nannochloropsis salina CCMP1776</name>
    <dbReference type="NCBI Taxonomy" id="1027361"/>
    <lineage>
        <taxon>Eukaryota</taxon>
        <taxon>Sar</taxon>
        <taxon>Stramenopiles</taxon>
        <taxon>Ochrophyta</taxon>
        <taxon>Eustigmatophyceae</taxon>
        <taxon>Eustigmatales</taxon>
        <taxon>Monodopsidaceae</taxon>
        <taxon>Microchloropsis</taxon>
        <taxon>Microchloropsis salina</taxon>
    </lineage>
</organism>
<evidence type="ECO:0000313" key="2">
    <source>
        <dbReference type="EMBL" id="TFJ82957.1"/>
    </source>
</evidence>
<dbReference type="AlphaFoldDB" id="A0A4D9CXP8"/>
<dbReference type="EMBL" id="SDOX01000085">
    <property type="protein sequence ID" value="TFJ82957.1"/>
    <property type="molecule type" value="Genomic_DNA"/>
</dbReference>
<dbReference type="PANTHER" id="PTHR43267:SF2">
    <property type="entry name" value="TRNA THREONYLCARBAMOYLADENOSINE DEHYDRATASE 1-RELATED"/>
    <property type="match status" value="1"/>
</dbReference>
<evidence type="ECO:0000259" key="1">
    <source>
        <dbReference type="Pfam" id="PF00899"/>
    </source>
</evidence>
<evidence type="ECO:0000313" key="3">
    <source>
        <dbReference type="Proteomes" id="UP000355283"/>
    </source>
</evidence>
<dbReference type="InterPro" id="IPR035985">
    <property type="entry name" value="Ubiquitin-activating_enz"/>
</dbReference>
<dbReference type="SUPFAM" id="SSF69572">
    <property type="entry name" value="Activating enzymes of the ubiquitin-like proteins"/>
    <property type="match status" value="1"/>
</dbReference>
<name>A0A4D9CXP8_9STRA</name>
<dbReference type="InterPro" id="IPR045886">
    <property type="entry name" value="ThiF/MoeB/HesA"/>
</dbReference>
<dbReference type="Gene3D" id="3.40.50.720">
    <property type="entry name" value="NAD(P)-binding Rossmann-like Domain"/>
    <property type="match status" value="1"/>
</dbReference>
<dbReference type="InterPro" id="IPR000594">
    <property type="entry name" value="ThiF_NAD_FAD-bd"/>
</dbReference>
<dbReference type="GO" id="GO:0008641">
    <property type="term" value="F:ubiquitin-like modifier activating enzyme activity"/>
    <property type="evidence" value="ECO:0007669"/>
    <property type="project" value="InterPro"/>
</dbReference>
<dbReference type="GO" id="GO:0061503">
    <property type="term" value="F:tRNA threonylcarbamoyladenosine dehydratase"/>
    <property type="evidence" value="ECO:0007669"/>
    <property type="project" value="TreeGrafter"/>
</dbReference>
<dbReference type="OrthoDB" id="10265862at2759"/>
<proteinExistence type="predicted"/>
<dbReference type="Pfam" id="PF00899">
    <property type="entry name" value="ThiF"/>
    <property type="match status" value="1"/>
</dbReference>
<reference evidence="2 3" key="1">
    <citation type="submission" date="2019-01" db="EMBL/GenBank/DDBJ databases">
        <title>Nuclear Genome Assembly of the Microalgal Biofuel strain Nannochloropsis salina CCMP1776.</title>
        <authorList>
            <person name="Hovde B."/>
        </authorList>
    </citation>
    <scope>NUCLEOTIDE SEQUENCE [LARGE SCALE GENOMIC DNA]</scope>
    <source>
        <strain evidence="2 3">CCMP1776</strain>
    </source>
</reference>
<comment type="caution">
    <text evidence="2">The sequence shown here is derived from an EMBL/GenBank/DDBJ whole genome shotgun (WGS) entry which is preliminary data.</text>
</comment>
<dbReference type="Proteomes" id="UP000355283">
    <property type="component" value="Unassembled WGS sequence"/>
</dbReference>
<gene>
    <name evidence="2" type="ORF">NSK_005730</name>
</gene>
<dbReference type="GO" id="GO:0061504">
    <property type="term" value="P:cyclic threonylcarbamoyladenosine biosynthetic process"/>
    <property type="evidence" value="ECO:0007669"/>
    <property type="project" value="TreeGrafter"/>
</dbReference>
<accession>A0A4D9CXP8</accession>
<dbReference type="PANTHER" id="PTHR43267">
    <property type="entry name" value="TRNA THREONYLCARBAMOYLADENOSINE DEHYDRATASE"/>
    <property type="match status" value="1"/>
</dbReference>
<keyword evidence="3" id="KW-1185">Reference proteome</keyword>
<sequence length="308" mass="34263">MLVRSGVQRIRVIDFDQVTLSSLNRHAVAGLKDVGLSKAEVLKTRLMELGLPRLQIDACRALFKMETASVLLGPWKETGGGEGEEGVLPTYVFDCIDDVQTKAELLMYAQDHHLRVISALGAGLKADPTRLCIGELDNTKNEPLAIKLRYLLRKQGRACTGITTVYSHEKPRGSLLPLTDEQEAAPSEFGILEHMRLRVLPVLGTMPALFGQAMAAFVLCELAGQSLQPVAVEGLSRNVKHRLLQHLRNRERVTFQNHDTWDKEKPPLIENLVLFSSAALADKFDVEGPGMLPNERRKRVEARLNLFT</sequence>
<protein>
    <recommendedName>
        <fullName evidence="1">THIF-type NAD/FAD binding fold domain-containing protein</fullName>
    </recommendedName>
</protein>